<dbReference type="PROSITE" id="PS51123">
    <property type="entry name" value="OMPA_2"/>
    <property type="match status" value="1"/>
</dbReference>
<organism evidence="5 6">
    <name type="scientific">Kaistia defluvii</name>
    <dbReference type="NCBI Taxonomy" id="410841"/>
    <lineage>
        <taxon>Bacteria</taxon>
        <taxon>Pseudomonadati</taxon>
        <taxon>Pseudomonadota</taxon>
        <taxon>Alphaproteobacteria</taxon>
        <taxon>Hyphomicrobiales</taxon>
        <taxon>Kaistiaceae</taxon>
        <taxon>Kaistia</taxon>
    </lineage>
</organism>
<feature type="chain" id="PRO_5045414571" evidence="3">
    <location>
        <begin position="27"/>
        <end position="447"/>
    </location>
</feature>
<evidence type="ECO:0000256" key="2">
    <source>
        <dbReference type="SAM" id="MobiDB-lite"/>
    </source>
</evidence>
<name>A0ABV2QVI4_9HYPH</name>
<protein>
    <submittedName>
        <fullName evidence="5">Outer membrane protein OmpA-like peptidoglycan-associated protein</fullName>
    </submittedName>
</protein>
<evidence type="ECO:0000256" key="1">
    <source>
        <dbReference type="PROSITE-ProRule" id="PRU00473"/>
    </source>
</evidence>
<dbReference type="Gene3D" id="3.30.1330.60">
    <property type="entry name" value="OmpA-like domain"/>
    <property type="match status" value="1"/>
</dbReference>
<dbReference type="EMBL" id="JBEPSM010000001">
    <property type="protein sequence ID" value="MET4633027.1"/>
    <property type="molecule type" value="Genomic_DNA"/>
</dbReference>
<feature type="compositionally biased region" description="Basic and acidic residues" evidence="2">
    <location>
        <begin position="155"/>
        <end position="171"/>
    </location>
</feature>
<feature type="compositionally biased region" description="Basic and acidic residues" evidence="2">
    <location>
        <begin position="180"/>
        <end position="190"/>
    </location>
</feature>
<feature type="region of interest" description="Disordered" evidence="2">
    <location>
        <begin position="58"/>
        <end position="301"/>
    </location>
</feature>
<reference evidence="5 6" key="1">
    <citation type="submission" date="2024-06" db="EMBL/GenBank/DDBJ databases">
        <title>Sorghum-associated microbial communities from plants grown in Nebraska, USA.</title>
        <authorList>
            <person name="Schachtman D."/>
        </authorList>
    </citation>
    <scope>NUCLEOTIDE SEQUENCE [LARGE SCALE GENOMIC DNA]</scope>
    <source>
        <strain evidence="5 6">3207</strain>
    </source>
</reference>
<dbReference type="PANTHER" id="PTHR30329">
    <property type="entry name" value="STATOR ELEMENT OF FLAGELLAR MOTOR COMPLEX"/>
    <property type="match status" value="1"/>
</dbReference>
<feature type="compositionally biased region" description="Basic and acidic residues" evidence="2">
    <location>
        <begin position="197"/>
        <end position="264"/>
    </location>
</feature>
<keyword evidence="1" id="KW-0472">Membrane</keyword>
<comment type="caution">
    <text evidence="5">The sequence shown here is derived from an EMBL/GenBank/DDBJ whole genome shotgun (WGS) entry which is preliminary data.</text>
</comment>
<dbReference type="InterPro" id="IPR036737">
    <property type="entry name" value="OmpA-like_sf"/>
</dbReference>
<gene>
    <name evidence="5" type="ORF">ABIE08_000940</name>
</gene>
<dbReference type="InterPro" id="IPR006665">
    <property type="entry name" value="OmpA-like"/>
</dbReference>
<dbReference type="Proteomes" id="UP001549321">
    <property type="component" value="Unassembled WGS sequence"/>
</dbReference>
<sequence>MKPSHFLLLSSVAIPVLLAGPSMAFAEQVRSINAPIVVAQAEDRVSRARELLEQAQNSLKQAEETGGDVRAARRGVSEAMKDLRSAETAGGGGAPAPDARAPAETEPSRPAPRQAQPNPPADKGAQPKPYQPPAPPADTKKPDAPAPKPAPPAKSDAKPAPDSRPAPDRRPTPPASGAETRPRPQPEPDSARPGPGRRPDDATTRPPRGEQARPDATRPGNDRPRPDARPPRPGDDGPYRDDYRDGPPPRDIFIEGRRPGDREVPPPPGAYRDDPRPYRPNGRFIDGGRATERQIEDTFRSAPVQRIDRGYSINEIRRDPRVRDMVRRVDLDSITFEFGSARVPDDQVRKLRSIGRAISRVVDRNPNAVFLIEGHTDAVGTDLANLELSDRRAASVAGILAEYFDIPRDALISQGYGERYLKIPTDGPERQNRRVTIRNITPLLQGR</sequence>
<dbReference type="PANTHER" id="PTHR30329:SF21">
    <property type="entry name" value="LIPOPROTEIN YIAD-RELATED"/>
    <property type="match status" value="1"/>
</dbReference>
<feature type="signal peptide" evidence="3">
    <location>
        <begin position="1"/>
        <end position="26"/>
    </location>
</feature>
<proteinExistence type="predicted"/>
<feature type="compositionally biased region" description="Basic and acidic residues" evidence="2">
    <location>
        <begin position="289"/>
        <end position="299"/>
    </location>
</feature>
<keyword evidence="6" id="KW-1185">Reference proteome</keyword>
<feature type="domain" description="OmpA-like" evidence="4">
    <location>
        <begin position="323"/>
        <end position="443"/>
    </location>
</feature>
<dbReference type="Pfam" id="PF00691">
    <property type="entry name" value="OmpA"/>
    <property type="match status" value="1"/>
</dbReference>
<accession>A0ABV2QVI4</accession>
<evidence type="ECO:0000256" key="3">
    <source>
        <dbReference type="SAM" id="SignalP"/>
    </source>
</evidence>
<evidence type="ECO:0000313" key="6">
    <source>
        <dbReference type="Proteomes" id="UP001549321"/>
    </source>
</evidence>
<dbReference type="SUPFAM" id="SSF103088">
    <property type="entry name" value="OmpA-like"/>
    <property type="match status" value="1"/>
</dbReference>
<evidence type="ECO:0000259" key="4">
    <source>
        <dbReference type="PROSITE" id="PS51123"/>
    </source>
</evidence>
<dbReference type="CDD" id="cd07185">
    <property type="entry name" value="OmpA_C-like"/>
    <property type="match status" value="1"/>
</dbReference>
<keyword evidence="3" id="KW-0732">Signal</keyword>
<evidence type="ECO:0000313" key="5">
    <source>
        <dbReference type="EMBL" id="MET4633027.1"/>
    </source>
</evidence>
<dbReference type="InterPro" id="IPR050330">
    <property type="entry name" value="Bact_OuterMem_StrucFunc"/>
</dbReference>
<feature type="compositionally biased region" description="Basic and acidic residues" evidence="2">
    <location>
        <begin position="75"/>
        <end position="85"/>
    </location>
</feature>